<keyword evidence="10" id="KW-1185">Reference proteome</keyword>
<evidence type="ECO:0000256" key="1">
    <source>
        <dbReference type="ARBA" id="ARBA00004236"/>
    </source>
</evidence>
<dbReference type="InterPro" id="IPR038468">
    <property type="entry name" value="MmpS_C"/>
</dbReference>
<evidence type="ECO:0000313" key="9">
    <source>
        <dbReference type="EMBL" id="WNM42678.1"/>
    </source>
</evidence>
<dbReference type="Proteomes" id="UP001303001">
    <property type="component" value="Chromosome"/>
</dbReference>
<protein>
    <submittedName>
        <fullName evidence="9">MmpS family transport accessory protein</fullName>
    </submittedName>
</protein>
<feature type="compositionally biased region" description="Pro residues" evidence="7">
    <location>
        <begin position="146"/>
        <end position="165"/>
    </location>
</feature>
<reference evidence="9 10" key="1">
    <citation type="submission" date="2023-09" db="EMBL/GenBank/DDBJ databases">
        <title>Micromonospora halotolerans DSM 45598 genome sequence.</title>
        <authorList>
            <person name="Mo P."/>
        </authorList>
    </citation>
    <scope>NUCLEOTIDE SEQUENCE [LARGE SCALE GENOMIC DNA]</scope>
    <source>
        <strain evidence="9 10">DSM 45598</strain>
    </source>
</reference>
<keyword evidence="6 8" id="KW-0472">Membrane</keyword>
<evidence type="ECO:0000256" key="6">
    <source>
        <dbReference type="ARBA" id="ARBA00023136"/>
    </source>
</evidence>
<feature type="compositionally biased region" description="Low complexity" evidence="7">
    <location>
        <begin position="91"/>
        <end position="129"/>
    </location>
</feature>
<feature type="compositionally biased region" description="Pro residues" evidence="7">
    <location>
        <begin position="59"/>
        <end position="70"/>
    </location>
</feature>
<evidence type="ECO:0000256" key="4">
    <source>
        <dbReference type="ARBA" id="ARBA00022692"/>
    </source>
</evidence>
<feature type="region of interest" description="Disordered" evidence="7">
    <location>
        <begin position="226"/>
        <end position="262"/>
    </location>
</feature>
<dbReference type="EMBL" id="CP134876">
    <property type="protein sequence ID" value="WNM42678.1"/>
    <property type="molecule type" value="Genomic_DNA"/>
</dbReference>
<dbReference type="RefSeq" id="WP_313724457.1">
    <property type="nucleotide sequence ID" value="NZ_CP134876.1"/>
</dbReference>
<dbReference type="InterPro" id="IPR008693">
    <property type="entry name" value="MmpS"/>
</dbReference>
<proteinExistence type="inferred from homology"/>
<comment type="similarity">
    <text evidence="2">Belongs to the MmpS family.</text>
</comment>
<comment type="subcellular location">
    <subcellularLocation>
        <location evidence="1">Cell membrane</location>
    </subcellularLocation>
</comment>
<feature type="compositionally biased region" description="Pro residues" evidence="7">
    <location>
        <begin position="19"/>
        <end position="50"/>
    </location>
</feature>
<sequence length="348" mass="34618">MSETTPTPDPGNGGGPSDPTAPDPTTWTPPDPLAAPQPWAPPAPWAPTPWTPGQWAPPGSAPPGGTPGPWPQHGSAIPGAPGTPPPPGPGTDPTAAPGPTGWTSPGAAPGPAGWAPGATPGPADWATPGAAPPPSGPSVPGGTPRPAAPPGYPAGPSAPPWPGGAPGPGWPPAGYPPPYAYPAAAPRRSTGGWVVAVVVTVVVALVLAFCGCVGFGVLGSFLDDSASSGQPYDPEFDEPDGGLGEEPTDAAPPIPATTPSGGRGRFTVVYEATGAGTVDVQFYDANADFLQVDEVRSPWRLAFTANDRERVQIIASPTDSGEASCRITIDGKVVSQDSGEYGATCFGW</sequence>
<evidence type="ECO:0000256" key="5">
    <source>
        <dbReference type="ARBA" id="ARBA00022989"/>
    </source>
</evidence>
<feature type="region of interest" description="Disordered" evidence="7">
    <location>
        <begin position="1"/>
        <end position="165"/>
    </location>
</feature>
<keyword evidence="5 8" id="KW-1133">Transmembrane helix</keyword>
<feature type="transmembrane region" description="Helical" evidence="8">
    <location>
        <begin position="193"/>
        <end position="218"/>
    </location>
</feature>
<evidence type="ECO:0000313" key="10">
    <source>
        <dbReference type="Proteomes" id="UP001303001"/>
    </source>
</evidence>
<evidence type="ECO:0000256" key="3">
    <source>
        <dbReference type="ARBA" id="ARBA00022475"/>
    </source>
</evidence>
<evidence type="ECO:0000256" key="7">
    <source>
        <dbReference type="SAM" id="MobiDB-lite"/>
    </source>
</evidence>
<evidence type="ECO:0000256" key="8">
    <source>
        <dbReference type="SAM" id="Phobius"/>
    </source>
</evidence>
<feature type="compositionally biased region" description="Low complexity" evidence="7">
    <location>
        <begin position="71"/>
        <end position="80"/>
    </location>
</feature>
<feature type="compositionally biased region" description="Pro residues" evidence="7">
    <location>
        <begin position="81"/>
        <end position="90"/>
    </location>
</feature>
<keyword evidence="3" id="KW-1003">Cell membrane</keyword>
<organism evidence="9 10">
    <name type="scientific">Micromonospora halotolerans</name>
    <dbReference type="NCBI Taxonomy" id="709879"/>
    <lineage>
        <taxon>Bacteria</taxon>
        <taxon>Bacillati</taxon>
        <taxon>Actinomycetota</taxon>
        <taxon>Actinomycetes</taxon>
        <taxon>Micromonosporales</taxon>
        <taxon>Micromonosporaceae</taxon>
        <taxon>Micromonospora</taxon>
    </lineage>
</organism>
<keyword evidence="4 8" id="KW-0812">Transmembrane</keyword>
<name>A0ABZ0A5J1_9ACTN</name>
<gene>
    <name evidence="9" type="ORF">RMN56_15615</name>
</gene>
<dbReference type="Gene3D" id="2.60.40.2880">
    <property type="entry name" value="MmpS1-5, C-terminal soluble domain"/>
    <property type="match status" value="1"/>
</dbReference>
<evidence type="ECO:0000256" key="2">
    <source>
        <dbReference type="ARBA" id="ARBA00007531"/>
    </source>
</evidence>
<accession>A0ABZ0A5J1</accession>
<dbReference type="Pfam" id="PF05423">
    <property type="entry name" value="Mycobact_memb"/>
    <property type="match status" value="1"/>
</dbReference>